<keyword evidence="3" id="KW-0158">Chromosome</keyword>
<evidence type="ECO:0000256" key="3">
    <source>
        <dbReference type="ARBA" id="ARBA00022454"/>
    </source>
</evidence>
<dbReference type="GO" id="GO:0046982">
    <property type="term" value="F:protein heterodimerization activity"/>
    <property type="evidence" value="ECO:0007669"/>
    <property type="project" value="InterPro"/>
</dbReference>
<dbReference type="InterPro" id="IPR009072">
    <property type="entry name" value="Histone-fold"/>
</dbReference>
<dbReference type="SMART" id="SM00428">
    <property type="entry name" value="H3"/>
    <property type="match status" value="1"/>
</dbReference>
<feature type="region of interest" description="Disordered" evidence="6">
    <location>
        <begin position="1"/>
        <end position="43"/>
    </location>
</feature>
<dbReference type="GO" id="GO:0030527">
    <property type="term" value="F:structural constituent of chromatin"/>
    <property type="evidence" value="ECO:0007669"/>
    <property type="project" value="InterPro"/>
</dbReference>
<dbReference type="AlphaFoldDB" id="A0A9P7D7T9"/>
<dbReference type="PROSITE" id="PS00322">
    <property type="entry name" value="HISTONE_H3_1"/>
    <property type="match status" value="1"/>
</dbReference>
<protein>
    <recommendedName>
        <fullName evidence="5">Histone H3</fullName>
    </recommendedName>
</protein>
<keyword evidence="5" id="KW-0539">Nucleus</keyword>
<keyword evidence="9" id="KW-1185">Reference proteome</keyword>
<dbReference type="InterPro" id="IPR000164">
    <property type="entry name" value="Histone_H3/CENP-A"/>
</dbReference>
<dbReference type="Pfam" id="PF00125">
    <property type="entry name" value="Histone"/>
    <property type="match status" value="1"/>
</dbReference>
<evidence type="ECO:0000313" key="9">
    <source>
        <dbReference type="Proteomes" id="UP000714275"/>
    </source>
</evidence>
<dbReference type="EMBL" id="JABBWD010000002">
    <property type="protein sequence ID" value="KAG1783420.1"/>
    <property type="molecule type" value="Genomic_DNA"/>
</dbReference>
<dbReference type="PROSITE" id="PS00959">
    <property type="entry name" value="HISTONE_H3_2"/>
    <property type="match status" value="1"/>
</dbReference>
<comment type="caution">
    <text evidence="8">The sequence shown here is derived from an EMBL/GenBank/DDBJ whole genome shotgun (WGS) entry which is preliminary data.</text>
</comment>
<dbReference type="Proteomes" id="UP000714275">
    <property type="component" value="Unassembled WGS sequence"/>
</dbReference>
<name>A0A9P7D7T9_9AGAM</name>
<evidence type="ECO:0000256" key="1">
    <source>
        <dbReference type="ARBA" id="ARBA00004286"/>
    </source>
</evidence>
<accession>A0A9P7D7T9</accession>
<dbReference type="GO" id="GO:0000786">
    <property type="term" value="C:nucleosome"/>
    <property type="evidence" value="ECO:0007669"/>
    <property type="project" value="UniProtKB-KW"/>
</dbReference>
<feature type="domain" description="Core Histone H2A/H2B/H3" evidence="7">
    <location>
        <begin position="46"/>
        <end position="82"/>
    </location>
</feature>
<dbReference type="Gene3D" id="1.10.20.10">
    <property type="entry name" value="Histone, subunit A"/>
    <property type="match status" value="1"/>
</dbReference>
<comment type="subcellular location">
    <subcellularLocation>
        <location evidence="1">Chromosome</location>
    </subcellularLocation>
</comment>
<organism evidence="8 9">
    <name type="scientific">Suillus placidus</name>
    <dbReference type="NCBI Taxonomy" id="48579"/>
    <lineage>
        <taxon>Eukaryota</taxon>
        <taxon>Fungi</taxon>
        <taxon>Dikarya</taxon>
        <taxon>Basidiomycota</taxon>
        <taxon>Agaricomycotina</taxon>
        <taxon>Agaricomycetes</taxon>
        <taxon>Agaricomycetidae</taxon>
        <taxon>Boletales</taxon>
        <taxon>Suillineae</taxon>
        <taxon>Suillaceae</taxon>
        <taxon>Suillus</taxon>
    </lineage>
</organism>
<dbReference type="OrthoDB" id="842664at2759"/>
<keyword evidence="4 5" id="KW-0544">Nucleosome core</keyword>
<evidence type="ECO:0000313" key="8">
    <source>
        <dbReference type="EMBL" id="KAG1783420.1"/>
    </source>
</evidence>
<sequence>MARTKQTARKSTGGKAPRKQLATKAARKTAAAAATGGVKKPHRFRPGTVALREIRRYQKSTELLIRKLPFQRLVREIAQDFKVRFHDT</sequence>
<comment type="subunit">
    <text evidence="5">The nucleosome is a histone octamer containing two molecules each of H2A, H2B, H3 and H4 assembled in one H3-H4 heterotetramer and two H2A-H2B heterodimers. The octamer wraps approximately 147 bp of DNA.</text>
</comment>
<feature type="non-terminal residue" evidence="8">
    <location>
        <position position="1"/>
    </location>
</feature>
<gene>
    <name evidence="8" type="ORF">EV702DRAFT_1062320</name>
</gene>
<comment type="similarity">
    <text evidence="2 5">Belongs to the histone H3 family.</text>
</comment>
<dbReference type="FunFam" id="1.10.20.10:FF:000111">
    <property type="entry name" value="Histone H3"/>
    <property type="match status" value="1"/>
</dbReference>
<evidence type="ECO:0000259" key="7">
    <source>
        <dbReference type="Pfam" id="PF00125"/>
    </source>
</evidence>
<evidence type="ECO:0000256" key="4">
    <source>
        <dbReference type="ARBA" id="ARBA00023269"/>
    </source>
</evidence>
<evidence type="ECO:0000256" key="2">
    <source>
        <dbReference type="ARBA" id="ARBA00010343"/>
    </source>
</evidence>
<dbReference type="GO" id="GO:0003677">
    <property type="term" value="F:DNA binding"/>
    <property type="evidence" value="ECO:0007669"/>
    <property type="project" value="InterPro"/>
</dbReference>
<dbReference type="PRINTS" id="PR00622">
    <property type="entry name" value="HISTONEH3"/>
</dbReference>
<evidence type="ECO:0000256" key="5">
    <source>
        <dbReference type="RuleBase" id="RU004471"/>
    </source>
</evidence>
<reference evidence="8" key="1">
    <citation type="journal article" date="2020" name="New Phytol.">
        <title>Comparative genomics reveals dynamic genome evolution in host specialist ectomycorrhizal fungi.</title>
        <authorList>
            <person name="Lofgren L.A."/>
            <person name="Nguyen N.H."/>
            <person name="Vilgalys R."/>
            <person name="Ruytinx J."/>
            <person name="Liao H.L."/>
            <person name="Branco S."/>
            <person name="Kuo A."/>
            <person name="LaButti K."/>
            <person name="Lipzen A."/>
            <person name="Andreopoulos W."/>
            <person name="Pangilinan J."/>
            <person name="Riley R."/>
            <person name="Hundley H."/>
            <person name="Na H."/>
            <person name="Barry K."/>
            <person name="Grigoriev I.V."/>
            <person name="Stajich J.E."/>
            <person name="Kennedy P.G."/>
        </authorList>
    </citation>
    <scope>NUCLEOTIDE SEQUENCE</scope>
    <source>
        <strain evidence="8">DOB743</strain>
    </source>
</reference>
<feature type="compositionally biased region" description="Low complexity" evidence="6">
    <location>
        <begin position="22"/>
        <end position="35"/>
    </location>
</feature>
<evidence type="ECO:0000256" key="6">
    <source>
        <dbReference type="SAM" id="MobiDB-lite"/>
    </source>
</evidence>
<dbReference type="InterPro" id="IPR007125">
    <property type="entry name" value="H2A/H2B/H3"/>
</dbReference>
<proteinExistence type="inferred from homology"/>
<dbReference type="PANTHER" id="PTHR11426">
    <property type="entry name" value="HISTONE H3"/>
    <property type="match status" value="1"/>
</dbReference>
<keyword evidence="4 5" id="KW-0238">DNA-binding</keyword>
<dbReference type="SUPFAM" id="SSF47113">
    <property type="entry name" value="Histone-fold"/>
    <property type="match status" value="1"/>
</dbReference>